<evidence type="ECO:0000313" key="2">
    <source>
        <dbReference type="Proteomes" id="UP000015351"/>
    </source>
</evidence>
<dbReference type="HOGENOM" id="CLU_1265663_0_0_5"/>
<dbReference type="EMBL" id="AONI01000010">
    <property type="protein sequence ID" value="EPX79032.1"/>
    <property type="molecule type" value="Genomic_DNA"/>
</dbReference>
<accession>S9QGQ1</accession>
<gene>
    <name evidence="1" type="ORF">thalar_01849</name>
</gene>
<reference evidence="2" key="1">
    <citation type="journal article" date="2013" name="Stand. Genomic Sci.">
        <title>Genome sequence of the Litoreibacter arenae type strain (DSM 19593(T)), a member of the Roseobacter clade isolated from sea sand.</title>
        <authorList>
            <person name="Riedel T."/>
            <person name="Fiebig A."/>
            <person name="Petersen J."/>
            <person name="Gronow S."/>
            <person name="Kyrpides N.C."/>
            <person name="Goker M."/>
            <person name="Klenk H.P."/>
        </authorList>
    </citation>
    <scope>NUCLEOTIDE SEQUENCE [LARGE SCALE GENOMIC DNA]</scope>
    <source>
        <strain evidence="2">DSM 19593</strain>
    </source>
</reference>
<protein>
    <submittedName>
        <fullName evidence="1">Uncharacterized protein</fullName>
    </submittedName>
</protein>
<dbReference type="RefSeq" id="WP_021100412.1">
    <property type="nucleotide sequence ID" value="NZ_KE557306.1"/>
</dbReference>
<keyword evidence="2" id="KW-1185">Reference proteome</keyword>
<dbReference type="Proteomes" id="UP000015351">
    <property type="component" value="Unassembled WGS sequence"/>
</dbReference>
<evidence type="ECO:0000313" key="1">
    <source>
        <dbReference type="EMBL" id="EPX79032.1"/>
    </source>
</evidence>
<comment type="caution">
    <text evidence="1">The sequence shown here is derived from an EMBL/GenBank/DDBJ whole genome shotgun (WGS) entry which is preliminary data.</text>
</comment>
<organism evidence="1 2">
    <name type="scientific">Litoreibacter arenae DSM 19593</name>
    <dbReference type="NCBI Taxonomy" id="1123360"/>
    <lineage>
        <taxon>Bacteria</taxon>
        <taxon>Pseudomonadati</taxon>
        <taxon>Pseudomonadota</taxon>
        <taxon>Alphaproteobacteria</taxon>
        <taxon>Rhodobacterales</taxon>
        <taxon>Roseobacteraceae</taxon>
        <taxon>Litoreibacter</taxon>
    </lineage>
</organism>
<name>S9QGQ1_9RHOB</name>
<dbReference type="AlphaFoldDB" id="S9QGQ1"/>
<proteinExistence type="predicted"/>
<sequence length="218" mass="24114">MKKVWNPATRSYDFLADGLTVDGVEYDEQTAMAKWNDRQGASKCRKAVARSIIKTMVQDCENFDKHHLWLGEMENRILSLNHDLIDRVKGKGSGGKHTISFKNIPTARRPGILAIVNGNGANHDRKKQHNTTPALQVNAVQGPFKEYHLVVASEDGRATTAMCRGEMLIYYSTTHAAATYNYHLVTFPCTLDINGTSVTLEVPLSGGSRDNLLTLPTA</sequence>
<dbReference type="OrthoDB" id="9800174at2"/>